<dbReference type="InterPro" id="IPR041667">
    <property type="entry name" value="Cupin_8"/>
</dbReference>
<feature type="domain" description="JmjC" evidence="1">
    <location>
        <begin position="195"/>
        <end position="351"/>
    </location>
</feature>
<evidence type="ECO:0000259" key="1">
    <source>
        <dbReference type="PROSITE" id="PS51184"/>
    </source>
</evidence>
<protein>
    <recommendedName>
        <fullName evidence="1">JmjC domain-containing protein</fullName>
    </recommendedName>
</protein>
<dbReference type="InterPro" id="IPR003347">
    <property type="entry name" value="JmjC_dom"/>
</dbReference>
<dbReference type="InParanoid" id="F2U7P9"/>
<name>F2U7P9_SALR5</name>
<dbReference type="STRING" id="946362.F2U7P9"/>
<organism evidence="3">
    <name type="scientific">Salpingoeca rosetta (strain ATCC 50818 / BSB-021)</name>
    <dbReference type="NCBI Taxonomy" id="946362"/>
    <lineage>
        <taxon>Eukaryota</taxon>
        <taxon>Choanoflagellata</taxon>
        <taxon>Craspedida</taxon>
        <taxon>Salpingoecidae</taxon>
        <taxon>Salpingoeca</taxon>
    </lineage>
</organism>
<dbReference type="KEGG" id="sre:PTSG_04532"/>
<gene>
    <name evidence="2" type="ORF">PTSG_04532</name>
</gene>
<dbReference type="Proteomes" id="UP000007799">
    <property type="component" value="Unassembled WGS sequence"/>
</dbReference>
<dbReference type="PROSITE" id="PS51184">
    <property type="entry name" value="JMJC"/>
    <property type="match status" value="1"/>
</dbReference>
<proteinExistence type="predicted"/>
<dbReference type="SMART" id="SM00558">
    <property type="entry name" value="JmjC"/>
    <property type="match status" value="1"/>
</dbReference>
<dbReference type="AlphaFoldDB" id="F2U7P9"/>
<evidence type="ECO:0000313" key="2">
    <source>
        <dbReference type="EMBL" id="EGD72804.1"/>
    </source>
</evidence>
<dbReference type="OMA" id="YVRSCET"/>
<dbReference type="SUPFAM" id="SSF51197">
    <property type="entry name" value="Clavaminate synthase-like"/>
    <property type="match status" value="1"/>
</dbReference>
<accession>F2U7P9</accession>
<reference evidence="2" key="1">
    <citation type="submission" date="2009-08" db="EMBL/GenBank/DDBJ databases">
        <title>Annotation of Salpingoeca rosetta.</title>
        <authorList>
            <consortium name="The Broad Institute Genome Sequencing Platform"/>
            <person name="Russ C."/>
            <person name="Cuomo C."/>
            <person name="Burger G."/>
            <person name="Gray M.W."/>
            <person name="Holland P.W.H."/>
            <person name="King N."/>
            <person name="Lang F.B.F."/>
            <person name="Roger A.J."/>
            <person name="Ruiz-Trillo I."/>
            <person name="Young S.K."/>
            <person name="Zeng Q."/>
            <person name="Gargeya S."/>
            <person name="Alvarado L."/>
            <person name="Berlin A."/>
            <person name="Chapman S.B."/>
            <person name="Chen Z."/>
            <person name="Freedman E."/>
            <person name="Gellesch M."/>
            <person name="Goldberg J."/>
            <person name="Griggs A."/>
            <person name="Gujja S."/>
            <person name="Heilman E."/>
            <person name="Heiman D."/>
            <person name="Howarth C."/>
            <person name="Mehta T."/>
            <person name="Neiman D."/>
            <person name="Pearson M."/>
            <person name="Roberts A."/>
            <person name="Saif S."/>
            <person name="Shea T."/>
            <person name="Shenoy N."/>
            <person name="Sisk P."/>
            <person name="Stolte C."/>
            <person name="Sykes S."/>
            <person name="White J."/>
            <person name="Yandava C."/>
            <person name="Haas B."/>
            <person name="Nusbaum C."/>
            <person name="Birren B."/>
        </authorList>
    </citation>
    <scope>NUCLEOTIDE SEQUENCE [LARGE SCALE GENOMIC DNA]</scope>
    <source>
        <strain evidence="2">ATCC 50818</strain>
    </source>
</reference>
<dbReference type="PANTHER" id="PTHR12461">
    <property type="entry name" value="HYPOXIA-INDUCIBLE FACTOR 1 ALPHA INHIBITOR-RELATED"/>
    <property type="match status" value="1"/>
</dbReference>
<sequence length="351" mass="39598">MATAAPGVRLACGRVVRQWERIWHHALPVPTICFPCGDNGAHCSHSSDPRPHINGMDERLLDTMRSAMQQELEHARGDKAPAATAPEKGWEDYHGWLRAIVKHHAASPLLLRGAVQRWPCVDPTHPKTWQGHERWLQLQDRDVALEAGVYTDSGFSMKSARLKDFVSYVIESEQQSAQFPASSPSPLAASDDAPLYLAQQDVDSLFPELCEDFRLPLHLDPTSLTQKLIWIGPSSVVTPLHRDPSHNLFCQVRGTKRIVLVDASRREPRLLPSLDPRRRNTSTLDLTAPTREIEEQSPGFCELPRFSTIVCPGDVLFIPRDMWHFVEGVDAEFVVSLSFMFDYTGPSRFRR</sequence>
<dbReference type="GeneID" id="16075210"/>
<dbReference type="PANTHER" id="PTHR12461:SF105">
    <property type="entry name" value="HYPOXIA-INDUCIBLE FACTOR 1-ALPHA INHIBITOR"/>
    <property type="match status" value="1"/>
</dbReference>
<dbReference type="OrthoDB" id="47172at2759"/>
<dbReference type="EMBL" id="GL832964">
    <property type="protein sequence ID" value="EGD72804.1"/>
    <property type="molecule type" value="Genomic_DNA"/>
</dbReference>
<keyword evidence="3" id="KW-1185">Reference proteome</keyword>
<dbReference type="RefSeq" id="XP_004994627.1">
    <property type="nucleotide sequence ID" value="XM_004994570.1"/>
</dbReference>
<dbReference type="Gene3D" id="2.60.120.650">
    <property type="entry name" value="Cupin"/>
    <property type="match status" value="1"/>
</dbReference>
<dbReference type="eggNOG" id="KOG2132">
    <property type="taxonomic scope" value="Eukaryota"/>
</dbReference>
<dbReference type="Pfam" id="PF13621">
    <property type="entry name" value="Cupin_8"/>
    <property type="match status" value="1"/>
</dbReference>
<evidence type="ECO:0000313" key="3">
    <source>
        <dbReference type="Proteomes" id="UP000007799"/>
    </source>
</evidence>